<evidence type="ECO:0000313" key="8">
    <source>
        <dbReference type="Proteomes" id="UP001604336"/>
    </source>
</evidence>
<dbReference type="Pfam" id="PF13920">
    <property type="entry name" value="zf-C3HC4_3"/>
    <property type="match status" value="1"/>
</dbReference>
<dbReference type="Gene3D" id="1.10.8.10">
    <property type="entry name" value="DNA helicase RuvA subunit, C-terminal domain"/>
    <property type="match status" value="1"/>
</dbReference>
<evidence type="ECO:0000259" key="6">
    <source>
        <dbReference type="PROSITE" id="PS50089"/>
    </source>
</evidence>
<evidence type="ECO:0000256" key="3">
    <source>
        <dbReference type="ARBA" id="ARBA00022833"/>
    </source>
</evidence>
<dbReference type="EMBL" id="JBFOLK010000003">
    <property type="protein sequence ID" value="KAL2526938.1"/>
    <property type="molecule type" value="Genomic_DNA"/>
</dbReference>
<dbReference type="GO" id="GO:0008270">
    <property type="term" value="F:zinc ion binding"/>
    <property type="evidence" value="ECO:0007669"/>
    <property type="project" value="UniProtKB-KW"/>
</dbReference>
<dbReference type="AlphaFoldDB" id="A0ABD1UR64"/>
<dbReference type="PROSITE" id="PS50089">
    <property type="entry name" value="ZF_RING_2"/>
    <property type="match status" value="1"/>
</dbReference>
<feature type="coiled-coil region" evidence="5">
    <location>
        <begin position="163"/>
        <end position="197"/>
    </location>
</feature>
<keyword evidence="5" id="KW-0175">Coiled coil</keyword>
<accession>A0ABD1UR64</accession>
<dbReference type="Proteomes" id="UP001604336">
    <property type="component" value="Unassembled WGS sequence"/>
</dbReference>
<dbReference type="InterPro" id="IPR001841">
    <property type="entry name" value="Znf_RING"/>
</dbReference>
<name>A0ABD1UR64_9LAMI</name>
<feature type="domain" description="RING-type" evidence="6">
    <location>
        <begin position="246"/>
        <end position="281"/>
    </location>
</feature>
<dbReference type="InterPro" id="IPR011029">
    <property type="entry name" value="DEATH-like_dom_sf"/>
</dbReference>
<keyword evidence="8" id="KW-1185">Reference proteome</keyword>
<proteinExistence type="predicted"/>
<reference evidence="8" key="1">
    <citation type="submission" date="2024-07" db="EMBL/GenBank/DDBJ databases">
        <title>Two chromosome-level genome assemblies of Korean endemic species Abeliophyllum distichum and Forsythia ovata (Oleaceae).</title>
        <authorList>
            <person name="Jang H."/>
        </authorList>
    </citation>
    <scope>NUCLEOTIDE SEQUENCE [LARGE SCALE GENOMIC DNA]</scope>
</reference>
<dbReference type="SUPFAM" id="SSF57850">
    <property type="entry name" value="RING/U-box"/>
    <property type="match status" value="1"/>
</dbReference>
<evidence type="ECO:0000256" key="1">
    <source>
        <dbReference type="ARBA" id="ARBA00022723"/>
    </source>
</evidence>
<keyword evidence="2 4" id="KW-0863">Zinc-finger</keyword>
<dbReference type="PANTHER" id="PTHR42647:SF5">
    <property type="entry name" value="SBP (S-RIBONUCLEASE BINDING PROTEIN) FAMILY PROTEIN"/>
    <property type="match status" value="1"/>
</dbReference>
<dbReference type="Gene3D" id="1.10.533.10">
    <property type="entry name" value="Death Domain, Fas"/>
    <property type="match status" value="1"/>
</dbReference>
<keyword evidence="3" id="KW-0862">Zinc</keyword>
<organism evidence="7 8">
    <name type="scientific">Abeliophyllum distichum</name>
    <dbReference type="NCBI Taxonomy" id="126358"/>
    <lineage>
        <taxon>Eukaryota</taxon>
        <taxon>Viridiplantae</taxon>
        <taxon>Streptophyta</taxon>
        <taxon>Embryophyta</taxon>
        <taxon>Tracheophyta</taxon>
        <taxon>Spermatophyta</taxon>
        <taxon>Magnoliopsida</taxon>
        <taxon>eudicotyledons</taxon>
        <taxon>Gunneridae</taxon>
        <taxon>Pentapetalae</taxon>
        <taxon>asterids</taxon>
        <taxon>lamiids</taxon>
        <taxon>Lamiales</taxon>
        <taxon>Oleaceae</taxon>
        <taxon>Forsythieae</taxon>
        <taxon>Abeliophyllum</taxon>
    </lineage>
</organism>
<sequence length="295" mass="33331">MVFPSRLEPAAPLSKIGEYPGPPPLRLLKRASYCPTNLPFLEMLNNSAIFNTNGDSRKRKMKQVAETAPSPVNLHNFRGNGVQNGQSQEQEMLNMVAPFKSFTAMLTEVDNSMLTTNVQHQIDQIDQMINTHYENLRRSLAGMWGKHYYTLECAAEERVAKKLKQQEMELMEMAHQNKELEEMMSHYRAEAHTLSGRLKSTEQLATGLRAALRTAISAHPYPERPEADAESSFVDPERDFSVKLECKVCERRLATVMLWPCCHVCVCTHCEAATKSCPVCRTLATTSVHVHLPLN</sequence>
<evidence type="ECO:0000313" key="7">
    <source>
        <dbReference type="EMBL" id="KAL2526938.1"/>
    </source>
</evidence>
<gene>
    <name evidence="7" type="ORF">Adt_11992</name>
</gene>
<evidence type="ECO:0000256" key="5">
    <source>
        <dbReference type="SAM" id="Coils"/>
    </source>
</evidence>
<dbReference type="Gene3D" id="1.10.1170.10">
    <property type="entry name" value="Inhibitor Of Apoptosis Protein (2mihbC-IAP-1), Chain A"/>
    <property type="match status" value="1"/>
</dbReference>
<comment type="caution">
    <text evidence="7">The sequence shown here is derived from an EMBL/GenBank/DDBJ whole genome shotgun (WGS) entry which is preliminary data.</text>
</comment>
<protein>
    <submittedName>
        <fullName evidence="7">SBP (S-ribonuclease binding protein) family protein</fullName>
    </submittedName>
</protein>
<evidence type="ECO:0000256" key="4">
    <source>
        <dbReference type="PROSITE-ProRule" id="PRU00175"/>
    </source>
</evidence>
<evidence type="ECO:0000256" key="2">
    <source>
        <dbReference type="ARBA" id="ARBA00022771"/>
    </source>
</evidence>
<keyword evidence="1" id="KW-0479">Metal-binding</keyword>
<dbReference type="PANTHER" id="PTHR42647">
    <property type="entry name" value="SBP (S-RIBONUCLEASE BINDING PROTEIN) FAMILY PROTEIN"/>
    <property type="match status" value="1"/>
</dbReference>